<evidence type="ECO:0000259" key="12">
    <source>
        <dbReference type="Pfam" id="PF07730"/>
    </source>
</evidence>
<reference evidence="14" key="2">
    <citation type="submission" date="2020-09" db="EMBL/GenBank/DDBJ databases">
        <authorList>
            <person name="Sun Q."/>
            <person name="Zhou Y."/>
        </authorList>
    </citation>
    <scope>NUCLEOTIDE SEQUENCE</scope>
    <source>
        <strain evidence="14">CGMCC 1.15152</strain>
    </source>
</reference>
<keyword evidence="3" id="KW-0597">Phosphoprotein</keyword>
<feature type="transmembrane region" description="Helical" evidence="10">
    <location>
        <begin position="12"/>
        <end position="31"/>
    </location>
</feature>
<name>A0A916Y4W1_9MICO</name>
<gene>
    <name evidence="14" type="ORF">GCM10010915_09090</name>
</gene>
<evidence type="ECO:0000256" key="6">
    <source>
        <dbReference type="ARBA" id="ARBA00022777"/>
    </source>
</evidence>
<evidence type="ECO:0000256" key="3">
    <source>
        <dbReference type="ARBA" id="ARBA00022553"/>
    </source>
</evidence>
<evidence type="ECO:0000259" key="13">
    <source>
        <dbReference type="Pfam" id="PF23539"/>
    </source>
</evidence>
<dbReference type="InterPro" id="IPR003594">
    <property type="entry name" value="HATPase_dom"/>
</dbReference>
<feature type="domain" description="Histidine kinase/HSP90-like ATPase" evidence="11">
    <location>
        <begin position="290"/>
        <end position="408"/>
    </location>
</feature>
<accession>A0A916Y4W1</accession>
<keyword evidence="10" id="KW-0472">Membrane</keyword>
<dbReference type="Pfam" id="PF07730">
    <property type="entry name" value="HisKA_3"/>
    <property type="match status" value="1"/>
</dbReference>
<organism evidence="14 15">
    <name type="scientific">Microbacterium faecale</name>
    <dbReference type="NCBI Taxonomy" id="1804630"/>
    <lineage>
        <taxon>Bacteria</taxon>
        <taxon>Bacillati</taxon>
        <taxon>Actinomycetota</taxon>
        <taxon>Actinomycetes</taxon>
        <taxon>Micrococcales</taxon>
        <taxon>Microbacteriaceae</taxon>
        <taxon>Microbacterium</taxon>
    </lineage>
</organism>
<evidence type="ECO:0000259" key="11">
    <source>
        <dbReference type="Pfam" id="PF02518"/>
    </source>
</evidence>
<dbReference type="GO" id="GO:0046983">
    <property type="term" value="F:protein dimerization activity"/>
    <property type="evidence" value="ECO:0007669"/>
    <property type="project" value="InterPro"/>
</dbReference>
<evidence type="ECO:0000256" key="8">
    <source>
        <dbReference type="ARBA" id="ARBA00023012"/>
    </source>
</evidence>
<feature type="transmembrane region" description="Helical" evidence="10">
    <location>
        <begin position="97"/>
        <end position="119"/>
    </location>
</feature>
<keyword evidence="4" id="KW-0808">Transferase</keyword>
<reference evidence="14" key="1">
    <citation type="journal article" date="2014" name="Int. J. Syst. Evol. Microbiol.">
        <title>Complete genome sequence of Corynebacterium casei LMG S-19264T (=DSM 44701T), isolated from a smear-ripened cheese.</title>
        <authorList>
            <consortium name="US DOE Joint Genome Institute (JGI-PGF)"/>
            <person name="Walter F."/>
            <person name="Albersmeier A."/>
            <person name="Kalinowski J."/>
            <person name="Ruckert C."/>
        </authorList>
    </citation>
    <scope>NUCLEOTIDE SEQUENCE</scope>
    <source>
        <strain evidence="14">CGMCC 1.15152</strain>
    </source>
</reference>
<feature type="domain" description="Signal transduction histidine kinase subgroup 3 dimerisation and phosphoacceptor" evidence="12">
    <location>
        <begin position="182"/>
        <end position="247"/>
    </location>
</feature>
<protein>
    <recommendedName>
        <fullName evidence="2">histidine kinase</fullName>
        <ecNumber evidence="2">2.7.13.3</ecNumber>
    </recommendedName>
</protein>
<dbReference type="Pfam" id="PF23539">
    <property type="entry name" value="DUF7134"/>
    <property type="match status" value="1"/>
</dbReference>
<dbReference type="EC" id="2.7.13.3" evidence="2"/>
<dbReference type="CDD" id="cd16917">
    <property type="entry name" value="HATPase_UhpB-NarQ-NarX-like"/>
    <property type="match status" value="1"/>
</dbReference>
<dbReference type="PANTHER" id="PTHR24421">
    <property type="entry name" value="NITRATE/NITRITE SENSOR PROTEIN NARX-RELATED"/>
    <property type="match status" value="1"/>
</dbReference>
<evidence type="ECO:0000256" key="10">
    <source>
        <dbReference type="SAM" id="Phobius"/>
    </source>
</evidence>
<feature type="transmembrane region" description="Helical" evidence="10">
    <location>
        <begin position="60"/>
        <end position="90"/>
    </location>
</feature>
<comment type="catalytic activity">
    <reaction evidence="1">
        <text>ATP + protein L-histidine = ADP + protein N-phospho-L-histidine.</text>
        <dbReference type="EC" id="2.7.13.3"/>
    </reaction>
</comment>
<dbReference type="SUPFAM" id="SSF55874">
    <property type="entry name" value="ATPase domain of HSP90 chaperone/DNA topoisomerase II/histidine kinase"/>
    <property type="match status" value="1"/>
</dbReference>
<keyword evidence="15" id="KW-1185">Reference proteome</keyword>
<dbReference type="GO" id="GO:0016020">
    <property type="term" value="C:membrane"/>
    <property type="evidence" value="ECO:0007669"/>
    <property type="project" value="InterPro"/>
</dbReference>
<dbReference type="Proteomes" id="UP000633205">
    <property type="component" value="Unassembled WGS sequence"/>
</dbReference>
<evidence type="ECO:0000256" key="9">
    <source>
        <dbReference type="SAM" id="MobiDB-lite"/>
    </source>
</evidence>
<keyword evidence="8" id="KW-0902">Two-component regulatory system</keyword>
<dbReference type="Gene3D" id="3.30.565.10">
    <property type="entry name" value="Histidine kinase-like ATPase, C-terminal domain"/>
    <property type="match status" value="1"/>
</dbReference>
<dbReference type="InterPro" id="IPR055558">
    <property type="entry name" value="DUF7134"/>
</dbReference>
<evidence type="ECO:0000313" key="15">
    <source>
        <dbReference type="Proteomes" id="UP000633205"/>
    </source>
</evidence>
<dbReference type="InterPro" id="IPR050482">
    <property type="entry name" value="Sensor_HK_TwoCompSys"/>
</dbReference>
<dbReference type="GO" id="GO:0000155">
    <property type="term" value="F:phosphorelay sensor kinase activity"/>
    <property type="evidence" value="ECO:0007669"/>
    <property type="project" value="InterPro"/>
</dbReference>
<evidence type="ECO:0000256" key="2">
    <source>
        <dbReference type="ARBA" id="ARBA00012438"/>
    </source>
</evidence>
<keyword evidence="5" id="KW-0547">Nucleotide-binding</keyword>
<dbReference type="InterPro" id="IPR036890">
    <property type="entry name" value="HATPase_C_sf"/>
</dbReference>
<evidence type="ECO:0000256" key="5">
    <source>
        <dbReference type="ARBA" id="ARBA00022741"/>
    </source>
</evidence>
<keyword evidence="10" id="KW-0812">Transmembrane</keyword>
<dbReference type="EMBL" id="BMHO01000001">
    <property type="protein sequence ID" value="GGD30988.1"/>
    <property type="molecule type" value="Genomic_DNA"/>
</dbReference>
<evidence type="ECO:0000256" key="7">
    <source>
        <dbReference type="ARBA" id="ARBA00022840"/>
    </source>
</evidence>
<comment type="caution">
    <text evidence="14">The sequence shown here is derived from an EMBL/GenBank/DDBJ whole genome shotgun (WGS) entry which is preliminary data.</text>
</comment>
<dbReference type="Gene3D" id="1.20.5.1930">
    <property type="match status" value="1"/>
</dbReference>
<keyword evidence="10" id="KW-1133">Transmembrane helix</keyword>
<feature type="domain" description="DUF7134" evidence="13">
    <location>
        <begin position="12"/>
        <end position="159"/>
    </location>
</feature>
<evidence type="ECO:0000313" key="14">
    <source>
        <dbReference type="EMBL" id="GGD30988.1"/>
    </source>
</evidence>
<feature type="region of interest" description="Disordered" evidence="9">
    <location>
        <begin position="333"/>
        <end position="382"/>
    </location>
</feature>
<feature type="transmembrane region" description="Helical" evidence="10">
    <location>
        <begin position="139"/>
        <end position="160"/>
    </location>
</feature>
<dbReference type="RefSeq" id="WP_229730951.1">
    <property type="nucleotide sequence ID" value="NZ_BMHO01000001.1"/>
</dbReference>
<dbReference type="GO" id="GO:0005524">
    <property type="term" value="F:ATP binding"/>
    <property type="evidence" value="ECO:0007669"/>
    <property type="project" value="UniProtKB-KW"/>
</dbReference>
<dbReference type="InterPro" id="IPR011712">
    <property type="entry name" value="Sig_transdc_His_kin_sub3_dim/P"/>
</dbReference>
<keyword evidence="6 14" id="KW-0418">Kinase</keyword>
<feature type="compositionally biased region" description="Basic and acidic residues" evidence="9">
    <location>
        <begin position="357"/>
        <end position="373"/>
    </location>
</feature>
<dbReference type="PANTHER" id="PTHR24421:SF10">
    <property type="entry name" value="NITRATE_NITRITE SENSOR PROTEIN NARQ"/>
    <property type="match status" value="1"/>
</dbReference>
<dbReference type="AlphaFoldDB" id="A0A916Y4W1"/>
<evidence type="ECO:0000256" key="1">
    <source>
        <dbReference type="ARBA" id="ARBA00000085"/>
    </source>
</evidence>
<dbReference type="Pfam" id="PF02518">
    <property type="entry name" value="HATPase_c"/>
    <property type="match status" value="1"/>
</dbReference>
<proteinExistence type="predicted"/>
<sequence length="415" mass="43595">MSFFRPIGPIRLGIDIAMAVVLLAVAWYAALYSGGAEALIAVFMAAALAVRRLSPGLSLGIAWLGAIVQMSLGLPPLAVDFAIFGVLYVTAAYGSRLIMWIGLASTGVGAMTVAGYLIATTTTSPWYRPIDLLMDAVPTGLAALFGFGLSWTAGALVRALRRADDNSRAQERAESDAVAEHERGRIARDMHDVVAHSLAVVVAQANGARYAAKTDPQIATDALATISQTAGSALADVRVLLAQLRHREADGPQPTLADLDALFAQVRQAGVTLAVDIDPAPRGDVPAAVQLAVYRILQEALTNALRHGDGGTVDVRLAWHPGSVALAVDNAASASPLEPRGSQLEPRGILAEPRGPQLDRRGAHGDSRGEEGSRTTGHGIIGMRERAQLAGGTLEVEHADGRFAVRAQIPWKEEA</sequence>
<keyword evidence="7" id="KW-0067">ATP-binding</keyword>
<evidence type="ECO:0000256" key="4">
    <source>
        <dbReference type="ARBA" id="ARBA00022679"/>
    </source>
</evidence>